<dbReference type="RefSeq" id="WP_025408492.1">
    <property type="nucleotide sequence ID" value="NZ_CP005746.1"/>
</dbReference>
<protein>
    <submittedName>
        <fullName evidence="2">Uncharacterized protein</fullName>
    </submittedName>
</protein>
<dbReference type="OrthoDB" id="351041at2"/>
<dbReference type="HOGENOM" id="CLU_065526_0_0_12"/>
<feature type="compositionally biased region" description="Basic and acidic residues" evidence="1">
    <location>
        <begin position="58"/>
        <end position="161"/>
    </location>
</feature>
<dbReference type="EMBL" id="CP005746">
    <property type="protein sequence ID" value="AHH11144.1"/>
    <property type="molecule type" value="Genomic_DNA"/>
</dbReference>
<dbReference type="AlphaFoldDB" id="W5SV99"/>
<name>W5SV99_9SPIR</name>
<keyword evidence="3" id="KW-1185">Reference proteome</keyword>
<dbReference type="Proteomes" id="UP000019330">
    <property type="component" value="Plasmid unnamed"/>
</dbReference>
<organism evidence="2">
    <name type="scientific">Borrelia coriaceae ATCC 43381</name>
    <dbReference type="NCBI Taxonomy" id="1408429"/>
    <lineage>
        <taxon>Bacteria</taxon>
        <taxon>Pseudomonadati</taxon>
        <taxon>Spirochaetota</taxon>
        <taxon>Spirochaetia</taxon>
        <taxon>Spirochaetales</taxon>
        <taxon>Borreliaceae</taxon>
        <taxon>Borrelia</taxon>
    </lineage>
</organism>
<evidence type="ECO:0000256" key="1">
    <source>
        <dbReference type="SAM" id="MobiDB-lite"/>
    </source>
</evidence>
<evidence type="ECO:0000313" key="2">
    <source>
        <dbReference type="EMBL" id="AHH11144.1"/>
    </source>
</evidence>
<dbReference type="PROSITE" id="PS51257">
    <property type="entry name" value="PROKAR_LIPOPROTEIN"/>
    <property type="match status" value="1"/>
</dbReference>
<proteinExistence type="predicted"/>
<gene>
    <name evidence="2" type="ORF">BCO_0025000</name>
</gene>
<keyword evidence="2" id="KW-0614">Plasmid</keyword>
<geneLocation type="plasmid" evidence="2 3">
    <name>unnamed</name>
</geneLocation>
<reference evidence="2" key="1">
    <citation type="submission" date="2013-04" db="EMBL/GenBank/DDBJ databases">
        <title>Comparative Genomics of Relapsing Fever Spirochetes.</title>
        <authorList>
            <person name="Schwan T.G."/>
            <person name="Raffel S.J."/>
            <person name="Porcella S.F."/>
            <person name="Martens C.A."/>
            <person name="Bruno D.P."/>
            <person name="Ricklefs S.M."/>
            <person name="Barbian K.B."/>
        </authorList>
    </citation>
    <scope>NUCLEOTIDE SEQUENCE</scope>
    <source>
        <strain evidence="2">Co53</strain>
        <plasmid evidence="2">unnamed</plasmid>
    </source>
</reference>
<evidence type="ECO:0000313" key="3">
    <source>
        <dbReference type="Proteomes" id="UP000019330"/>
    </source>
</evidence>
<feature type="region of interest" description="Disordered" evidence="1">
    <location>
        <begin position="43"/>
        <end position="177"/>
    </location>
</feature>
<accession>W5SV99</accession>
<sequence>MKRLGVIFLYALTIMSCKQGELASGAAAEFSIMDQAEGFLNRYSDPSQADLSSNKKSSISDKSKILDKSKGDAKVKDLPKPSDGDLKVEDKKGDGEKAEGKKGQDKQEQDKQGKGEKLEDGGDKGKEHEDIKGKGDANIEKGGKDNKAHEKKDELQPKIKLAEPAQPPPPPVVKKTAQEAYAEFEDRVIKYKSQLINERKRFDPKYYALNIPFKMVSPFFVSAEQQSDIYAALGSDLGVVLELERIFNNLDLKYPPSYTYGDTKVADHLFNLLLKISDYTRNLVNIHLSSSNLERIKHTKSVEDIIALDALLENFIRVRDKAVKTVQDQITLLASKNKGEMLDGLCKTIGLKSGSDREIQHAAYSIIAMVARIAYLVK</sequence>